<dbReference type="InterPro" id="IPR033396">
    <property type="entry name" value="DUF5107"/>
</dbReference>
<organism evidence="2">
    <name type="scientific">marine metagenome</name>
    <dbReference type="NCBI Taxonomy" id="408172"/>
    <lineage>
        <taxon>unclassified sequences</taxon>
        <taxon>metagenomes</taxon>
        <taxon>ecological metagenomes</taxon>
    </lineage>
</organism>
<protein>
    <recommendedName>
        <fullName evidence="1">DUF5107 domain-containing protein</fullName>
    </recommendedName>
</protein>
<sequence>MITGCSESGPTIKEENRTLKTYPFSEPNPIPILSKDKRLYPYHSFVGYSHEGSPQEWKMIKMENDHIEVYVLPEVGGKVWGAIDKSNGEEFIYRNEVMKFRNISLRGPWTSGGIEFNFGVIGHTPATATPVDYITRTNPNGSVSTFVGGMDLPSRTHWRVEIILEKGRSNFQTKAMWYNPTPSVQAYYNWMTAAAFAQDDLEMVFPGNQYLKH</sequence>
<reference evidence="2" key="1">
    <citation type="submission" date="2018-05" db="EMBL/GenBank/DDBJ databases">
        <authorList>
            <person name="Lanie J.A."/>
            <person name="Ng W.-L."/>
            <person name="Kazmierczak K.M."/>
            <person name="Andrzejewski T.M."/>
            <person name="Davidsen T.M."/>
            <person name="Wayne K.J."/>
            <person name="Tettelin H."/>
            <person name="Glass J.I."/>
            <person name="Rusch D."/>
            <person name="Podicherti R."/>
            <person name="Tsui H.-C.T."/>
            <person name="Winkler M.E."/>
        </authorList>
    </citation>
    <scope>NUCLEOTIDE SEQUENCE</scope>
</reference>
<accession>A0A382DNM6</accession>
<evidence type="ECO:0000259" key="1">
    <source>
        <dbReference type="Pfam" id="PF17128"/>
    </source>
</evidence>
<dbReference type="Pfam" id="PF17128">
    <property type="entry name" value="DUF5107"/>
    <property type="match status" value="1"/>
</dbReference>
<gene>
    <name evidence="2" type="ORF">METZ01_LOCUS192842</name>
</gene>
<name>A0A382DNM6_9ZZZZ</name>
<dbReference type="EMBL" id="UINC01040306">
    <property type="protein sequence ID" value="SVB39988.1"/>
    <property type="molecule type" value="Genomic_DNA"/>
</dbReference>
<evidence type="ECO:0000313" key="2">
    <source>
        <dbReference type="EMBL" id="SVB39988.1"/>
    </source>
</evidence>
<feature type="domain" description="DUF5107" evidence="1">
    <location>
        <begin position="38"/>
        <end position="213"/>
    </location>
</feature>
<dbReference type="AlphaFoldDB" id="A0A382DNM6"/>
<feature type="non-terminal residue" evidence="2">
    <location>
        <position position="213"/>
    </location>
</feature>
<proteinExistence type="predicted"/>